<feature type="non-terminal residue" evidence="2">
    <location>
        <position position="88"/>
    </location>
</feature>
<accession>A0A9X9LJ63</accession>
<evidence type="ECO:0000256" key="1">
    <source>
        <dbReference type="SAM" id="MobiDB-lite"/>
    </source>
</evidence>
<gene>
    <name evidence="2" type="ORF">BN2614_LOCUS5</name>
</gene>
<dbReference type="EMBL" id="CYRY02005113">
    <property type="protein sequence ID" value="VCW69551.1"/>
    <property type="molecule type" value="Genomic_DNA"/>
</dbReference>
<protein>
    <submittedName>
        <fullName evidence="2">Uncharacterized protein</fullName>
    </submittedName>
</protein>
<feature type="region of interest" description="Disordered" evidence="1">
    <location>
        <begin position="44"/>
        <end position="88"/>
    </location>
</feature>
<name>A0A9X9LJ63_GULGU</name>
<feature type="compositionally biased region" description="Basic and acidic residues" evidence="1">
    <location>
        <begin position="44"/>
        <end position="54"/>
    </location>
</feature>
<comment type="caution">
    <text evidence="2">The sequence shown here is derived from an EMBL/GenBank/DDBJ whole genome shotgun (WGS) entry which is preliminary data.</text>
</comment>
<dbReference type="AlphaFoldDB" id="A0A9X9LJ63"/>
<evidence type="ECO:0000313" key="3">
    <source>
        <dbReference type="Proteomes" id="UP000269945"/>
    </source>
</evidence>
<feature type="compositionally biased region" description="Low complexity" evidence="1">
    <location>
        <begin position="79"/>
        <end position="88"/>
    </location>
</feature>
<keyword evidence="3" id="KW-1185">Reference proteome</keyword>
<sequence length="88" mass="9698">MGKMSFPKRRSLSSLDRAFPVMFFRTFRAPGFWPALPGARRKFHPLEPENEFGREQGVSSAGLPRGVSGSGTESPLPSPALSWPLQIP</sequence>
<organism evidence="2 3">
    <name type="scientific">Gulo gulo</name>
    <name type="common">Wolverine</name>
    <name type="synonym">Gluton</name>
    <dbReference type="NCBI Taxonomy" id="48420"/>
    <lineage>
        <taxon>Eukaryota</taxon>
        <taxon>Metazoa</taxon>
        <taxon>Chordata</taxon>
        <taxon>Craniata</taxon>
        <taxon>Vertebrata</taxon>
        <taxon>Euteleostomi</taxon>
        <taxon>Mammalia</taxon>
        <taxon>Eutheria</taxon>
        <taxon>Laurasiatheria</taxon>
        <taxon>Carnivora</taxon>
        <taxon>Caniformia</taxon>
        <taxon>Musteloidea</taxon>
        <taxon>Mustelidae</taxon>
        <taxon>Guloninae</taxon>
        <taxon>Gulo</taxon>
    </lineage>
</organism>
<reference evidence="2 3" key="1">
    <citation type="submission" date="2018-10" db="EMBL/GenBank/DDBJ databases">
        <authorList>
            <person name="Ekblom R."/>
            <person name="Jareborg N."/>
        </authorList>
    </citation>
    <scope>NUCLEOTIDE SEQUENCE [LARGE SCALE GENOMIC DNA]</scope>
    <source>
        <tissue evidence="2">Muscle</tissue>
    </source>
</reference>
<proteinExistence type="predicted"/>
<dbReference type="Proteomes" id="UP000269945">
    <property type="component" value="Unassembled WGS sequence"/>
</dbReference>
<evidence type="ECO:0000313" key="2">
    <source>
        <dbReference type="EMBL" id="VCW69551.1"/>
    </source>
</evidence>